<reference evidence="2" key="1">
    <citation type="submission" date="2020-10" db="EMBL/GenBank/DDBJ databases">
        <authorList>
            <person name="Kadnikov V."/>
            <person name="Beletsky A.V."/>
            <person name="Mardanov A.V."/>
            <person name="Karnachuk O.V."/>
            <person name="Ravin N.V."/>
        </authorList>
    </citation>
    <scope>NUCLEOTIDE SEQUENCE</scope>
    <source>
        <strain evidence="2">Bu02</strain>
    </source>
</reference>
<sequence length="464" mass="50492">MSKKPDEVRIYSATSFVGHGVDEESLKRALQLHPDAIVAQGTTTDAGPYYLGTAKPVMAREALFRDLELIVTAAKSAGIPFIASVGGCGSNPTTELALDVLRDVCRKHGVRLKLGVIWSEISPQWLVDVLSTKAVRAPRILPHPRLEPFLSPDTVKKAKRIVAQVGPEVVMRLITRAPDLDGIITGRALDVGLYAALPLLHGFDKGLSMHFGKVMEDGALAATPGSGNDGLFGIIRKDHFDVFPVNPKRRCTPSSVVAHAFYERSDPTREANPGGDLDISSATYTQIDDRTVRVTGSRWVPAQEYRIKLEGVAQVGYRSICIGGVRDPRFIDNVDSILSECKSIVSNYFKGLSTEAYTLIFRVYGKNAVMGDSEPRDQVGGHEICLLIDVVAQTQDLADSICSFTSSTISHHGFAGRLSTAGNLAMPFSPGRAIPIGEVYQFTIWHALPLSDPEEPFRTEILRI</sequence>
<proteinExistence type="predicted"/>
<organism evidence="2">
    <name type="scientific">Candidatus Fermentithermobacillus carboniphilus</name>
    <dbReference type="NCBI Taxonomy" id="3085328"/>
    <lineage>
        <taxon>Bacteria</taxon>
        <taxon>Bacillati</taxon>
        <taxon>Bacillota</taxon>
        <taxon>Candidatus Fermentithermobacillia</taxon>
        <taxon>Candidatus Fermentithermobacillales</taxon>
        <taxon>Candidatus Fermentithermobacillaceae</taxon>
        <taxon>Candidatus Fermentithermobacillus</taxon>
    </lineage>
</organism>
<reference evidence="2" key="2">
    <citation type="journal article" date="2023" name="Biology">
        <title>Prokaryotic Life Associated with Coal-Fire Gas Vents Revealed by Metagenomics.</title>
        <authorList>
            <person name="Kadnikov V.V."/>
            <person name="Mardanov A.V."/>
            <person name="Beletsky A.V."/>
            <person name="Karnachuk O.V."/>
            <person name="Ravin N.V."/>
        </authorList>
    </citation>
    <scope>NUCLEOTIDE SEQUENCE</scope>
    <source>
        <strain evidence="2">Bu02</strain>
    </source>
</reference>
<dbReference type="AlphaFoldDB" id="A0AAT9LAU2"/>
<name>A0AAT9LAU2_9FIRM</name>
<feature type="domain" description="Acyclic terpene utilisation N-terminal" evidence="1">
    <location>
        <begin position="250"/>
        <end position="408"/>
    </location>
</feature>
<dbReference type="Pfam" id="PF07287">
    <property type="entry name" value="AtuA"/>
    <property type="match status" value="1"/>
</dbReference>
<evidence type="ECO:0000313" key="2">
    <source>
        <dbReference type="EMBL" id="QUL98164.1"/>
    </source>
</evidence>
<dbReference type="InterPro" id="IPR010839">
    <property type="entry name" value="AtuA_N"/>
</dbReference>
<evidence type="ECO:0000259" key="1">
    <source>
        <dbReference type="Pfam" id="PF07287"/>
    </source>
</evidence>
<dbReference type="EMBL" id="CP062796">
    <property type="protein sequence ID" value="QUL98164.1"/>
    <property type="molecule type" value="Genomic_DNA"/>
</dbReference>
<accession>A0AAT9LAU2</accession>
<gene>
    <name evidence="2" type="ORF">IMF26_08985</name>
</gene>
<protein>
    <submittedName>
        <fullName evidence="2">Acyclic terpene utilization AtuA family protein</fullName>
    </submittedName>
</protein>
<dbReference type="KEGG" id="fcz:IMF26_08985"/>